<keyword evidence="5" id="KW-0963">Cytoplasm</keyword>
<comment type="catalytic activity">
    <reaction evidence="5">
        <text>a tetracycline + NADPH + O2 + H(+) = an 11a-hydroxytetracycline + NADP(+) + H2O</text>
        <dbReference type="Rhea" id="RHEA:61444"/>
        <dbReference type="ChEBI" id="CHEBI:15377"/>
        <dbReference type="ChEBI" id="CHEBI:15378"/>
        <dbReference type="ChEBI" id="CHEBI:15379"/>
        <dbReference type="ChEBI" id="CHEBI:57783"/>
        <dbReference type="ChEBI" id="CHEBI:58349"/>
        <dbReference type="ChEBI" id="CHEBI:144644"/>
        <dbReference type="ChEBI" id="CHEBI:144645"/>
    </reaction>
</comment>
<accession>A0AAJ4MYF3</accession>
<name>A0AAJ4MYF3_9BURK</name>
<reference evidence="7 8" key="1">
    <citation type="submission" date="2021-03" db="EMBL/GenBank/DDBJ databases">
        <title>Draft genome sequence of Janthinobacterium sp. strain PLB02 isolated from infected primmorphs (Lubomirskia baicalensis).</title>
        <authorList>
            <person name="Chernogor L.I."/>
            <person name="Belikov S.I."/>
            <person name="Petrushin I.S."/>
        </authorList>
    </citation>
    <scope>NUCLEOTIDE SEQUENCE [LARGE SCALE GENOMIC DNA]</scope>
    <source>
        <strain evidence="7 8">PLB02</strain>
    </source>
</reference>
<dbReference type="InterPro" id="IPR036188">
    <property type="entry name" value="FAD/NAD-bd_sf"/>
</dbReference>
<dbReference type="InterPro" id="IPR002938">
    <property type="entry name" value="FAD-bd"/>
</dbReference>
<keyword evidence="4 5" id="KW-0503">Monooxygenase</keyword>
<evidence type="ECO:0000256" key="3">
    <source>
        <dbReference type="ARBA" id="ARBA00023002"/>
    </source>
</evidence>
<dbReference type="Pfam" id="PF01494">
    <property type="entry name" value="FAD_binding_3"/>
    <property type="match status" value="1"/>
</dbReference>
<comment type="function">
    <text evidence="5">An FAD-requiring monooxygenase active on some tetracycline antibiotic derivatives, which leads to their inactivation. Hydroxylates carbon 11a of tetracycline and some analogs.</text>
</comment>
<sequence>MTMHIAIIGAGLGGLMLARVLHVHGIAAAIYEADASPQARRQGGMLDIHEDTGQQALRAAGLHEVFRTLIHTGGEASRVLDQHGTVLLDEGDDGTGGRPEVPRGELRRILLESLPAGTVRWGHKLTGVATLDGGRHRLGFANGATATADLLVGADGAWSKVRPLLSSAQPAYSGIAFIETYLLDSDRRHPASAHAVGAGALFALAPGKGIQAHREADGVLHAYVALSKPEAWLAGIDFADPAAARARIAAQFSGWAPALTALITDADTPPVPRPVHLLPVGHRWQRVAGATLLGDAAHLMAPAGEGANLAMFDGAELAQALAAQPDDMETALRVYETALFARSSAAAAESERILRLCFADDAPHSLVRFFAGMQDSGPAREVQAAAPEPHASGVYRG</sequence>
<dbReference type="HAMAP" id="MF_00845">
    <property type="entry name" value="TetX_monooxygenase"/>
    <property type="match status" value="1"/>
</dbReference>
<comment type="similarity">
    <text evidence="5">Belongs to the aromatic-ring hydroxylase family. TetX subfamily.</text>
</comment>
<dbReference type="SUPFAM" id="SSF51905">
    <property type="entry name" value="FAD/NAD(P)-binding domain"/>
    <property type="match status" value="1"/>
</dbReference>
<dbReference type="GO" id="GO:0046677">
    <property type="term" value="P:response to antibiotic"/>
    <property type="evidence" value="ECO:0007669"/>
    <property type="project" value="InterPro"/>
</dbReference>
<keyword evidence="3 5" id="KW-0560">Oxidoreductase</keyword>
<feature type="binding site" evidence="5">
    <location>
        <position position="40"/>
    </location>
    <ligand>
        <name>NADPH</name>
        <dbReference type="ChEBI" id="CHEBI:57783"/>
    </ligand>
</feature>
<dbReference type="AlphaFoldDB" id="A0AAJ4MYF3"/>
<dbReference type="Gene3D" id="3.50.50.60">
    <property type="entry name" value="FAD/NAD(P)-binding domain"/>
    <property type="match status" value="1"/>
</dbReference>
<gene>
    <name evidence="7" type="ORF">J3P46_15935</name>
</gene>
<protein>
    <recommendedName>
        <fullName evidence="5">Flavin-dependent monooxygenase</fullName>
    </recommendedName>
    <alternativeName>
        <fullName evidence="5">TetX monooxygenase</fullName>
        <shortName evidence="5">TetX</shortName>
        <ecNumber evidence="5">1.14.13.-</ecNumber>
    </alternativeName>
</protein>
<dbReference type="PRINTS" id="PR00420">
    <property type="entry name" value="RNGMNOXGNASE"/>
</dbReference>
<dbReference type="Proteomes" id="UP000662821">
    <property type="component" value="Chromosome"/>
</dbReference>
<keyword evidence="1 5" id="KW-0285">Flavoprotein</keyword>
<keyword evidence="5" id="KW-0521">NADP</keyword>
<dbReference type="EC" id="1.14.13.-" evidence="5"/>
<evidence type="ECO:0000256" key="4">
    <source>
        <dbReference type="ARBA" id="ARBA00023033"/>
    </source>
</evidence>
<dbReference type="GO" id="GO:0005737">
    <property type="term" value="C:cytoplasm"/>
    <property type="evidence" value="ECO:0007669"/>
    <property type="project" value="UniProtKB-SubCell"/>
</dbReference>
<feature type="domain" description="FAD-binding" evidence="6">
    <location>
        <begin position="4"/>
        <end position="324"/>
    </location>
</feature>
<organism evidence="7 8">
    <name type="scientific">Janthinobacterium lividum</name>
    <dbReference type="NCBI Taxonomy" id="29581"/>
    <lineage>
        <taxon>Bacteria</taxon>
        <taxon>Pseudomonadati</taxon>
        <taxon>Pseudomonadota</taxon>
        <taxon>Betaproteobacteria</taxon>
        <taxon>Burkholderiales</taxon>
        <taxon>Oxalobacteraceae</taxon>
        <taxon>Janthinobacterium</taxon>
    </lineage>
</organism>
<evidence type="ECO:0000256" key="5">
    <source>
        <dbReference type="HAMAP-Rule" id="MF_00845"/>
    </source>
</evidence>
<feature type="binding site" evidence="5">
    <location>
        <position position="295"/>
    </location>
    <ligand>
        <name>FAD</name>
        <dbReference type="ChEBI" id="CHEBI:57692"/>
    </ligand>
</feature>
<comment type="subunit">
    <text evidence="5">Monomer.</text>
</comment>
<keyword evidence="5" id="KW-0547">Nucleotide-binding</keyword>
<comment type="subcellular location">
    <subcellularLocation>
        <location evidence="5">Cytoplasm</location>
    </subcellularLocation>
</comment>
<comment type="cofactor">
    <cofactor evidence="5">
        <name>FAD</name>
        <dbReference type="ChEBI" id="CHEBI:57692"/>
    </cofactor>
</comment>
<dbReference type="InterPro" id="IPR043683">
    <property type="entry name" value="TetX_monooxygenase"/>
</dbReference>
<feature type="binding site" evidence="5">
    <location>
        <position position="103"/>
    </location>
    <ligand>
        <name>FAD</name>
        <dbReference type="ChEBI" id="CHEBI:57692"/>
    </ligand>
</feature>
<comment type="domain">
    <text evidence="5">Consists of an N-terminal FAD-binding domain with a Rossman fold and a C-terminal substrate-binding domain.</text>
</comment>
<dbReference type="GO" id="GO:0004497">
    <property type="term" value="F:monooxygenase activity"/>
    <property type="evidence" value="ECO:0007669"/>
    <property type="project" value="UniProtKB-UniRule"/>
</dbReference>
<evidence type="ECO:0000256" key="1">
    <source>
        <dbReference type="ARBA" id="ARBA00022630"/>
    </source>
</evidence>
<evidence type="ECO:0000313" key="7">
    <source>
        <dbReference type="EMBL" id="QSX99232.1"/>
    </source>
</evidence>
<dbReference type="PANTHER" id="PTHR46972">
    <property type="entry name" value="MONOOXYGENASE ASQM-RELATED"/>
    <property type="match status" value="1"/>
</dbReference>
<evidence type="ECO:0000313" key="8">
    <source>
        <dbReference type="Proteomes" id="UP000662821"/>
    </source>
</evidence>
<dbReference type="GO" id="GO:0071949">
    <property type="term" value="F:FAD binding"/>
    <property type="evidence" value="ECO:0007669"/>
    <property type="project" value="InterPro"/>
</dbReference>
<evidence type="ECO:0000259" key="6">
    <source>
        <dbReference type="Pfam" id="PF01494"/>
    </source>
</evidence>
<dbReference type="PANTHER" id="PTHR46972:SF1">
    <property type="entry name" value="FAD DEPENDENT OXIDOREDUCTASE DOMAIN-CONTAINING PROTEIN"/>
    <property type="match status" value="1"/>
</dbReference>
<proteinExistence type="inferred from homology"/>
<evidence type="ECO:0000256" key="2">
    <source>
        <dbReference type="ARBA" id="ARBA00022827"/>
    </source>
</evidence>
<keyword evidence="2 5" id="KW-0274">FAD</keyword>
<feature type="binding site" evidence="5">
    <location>
        <position position="47"/>
    </location>
    <ligand>
        <name>FAD</name>
        <dbReference type="ChEBI" id="CHEBI:57692"/>
    </ligand>
</feature>
<dbReference type="EMBL" id="CP071520">
    <property type="protein sequence ID" value="QSX99232.1"/>
    <property type="molecule type" value="Genomic_DNA"/>
</dbReference>